<evidence type="ECO:0000313" key="1">
    <source>
        <dbReference type="EMBL" id="MDR6442269.1"/>
    </source>
</evidence>
<dbReference type="EMBL" id="JAVDRG010000005">
    <property type="protein sequence ID" value="MDR6442269.1"/>
    <property type="molecule type" value="Genomic_DNA"/>
</dbReference>
<sequence length="146" mass="17401">MTNQFGTYRWLAFKDRDFYYDIIVIPDFYNGLWKCRNITDVLNQFDITVNAVAFDLLNGEFYDPQNGLLDIQERNLRAVRFDYPEIPVSDSIALSRNSVLWFRYQHYALTLDLNMDPITASWLTDNSFRAEDLEKFTQHFFKPCIK</sequence>
<evidence type="ECO:0000313" key="2">
    <source>
        <dbReference type="Proteomes" id="UP001184376"/>
    </source>
</evidence>
<reference evidence="1" key="1">
    <citation type="submission" date="2023-07" db="EMBL/GenBank/DDBJ databases">
        <title>Sorghum-associated microbial communities from plants grown in Nebraska, USA.</title>
        <authorList>
            <person name="Schachtman D."/>
        </authorList>
    </citation>
    <scope>NUCLEOTIDE SEQUENCE</scope>
    <source>
        <strain evidence="1">DS1280</strain>
    </source>
</reference>
<accession>A0ACC6IXE3</accession>
<keyword evidence="2" id="KW-1185">Reference proteome</keyword>
<dbReference type="Proteomes" id="UP001184376">
    <property type="component" value="Unassembled WGS sequence"/>
</dbReference>
<organism evidence="1 2">
    <name type="scientific">Chryseobacterium bernardetii</name>
    <dbReference type="NCBI Taxonomy" id="1241978"/>
    <lineage>
        <taxon>Bacteria</taxon>
        <taxon>Pseudomonadati</taxon>
        <taxon>Bacteroidota</taxon>
        <taxon>Flavobacteriia</taxon>
        <taxon>Flavobacteriales</taxon>
        <taxon>Weeksellaceae</taxon>
        <taxon>Chryseobacterium group</taxon>
        <taxon>Chryseobacterium</taxon>
    </lineage>
</organism>
<proteinExistence type="predicted"/>
<comment type="caution">
    <text evidence="1">The sequence shown here is derived from an EMBL/GenBank/DDBJ whole genome shotgun (WGS) entry which is preliminary data.</text>
</comment>
<name>A0ACC6IXE3_9FLAO</name>
<gene>
    <name evidence="1" type="ORF">J2795_002994</name>
</gene>
<protein>
    <submittedName>
        <fullName evidence="1">Uncharacterized protein</fullName>
    </submittedName>
</protein>